<evidence type="ECO:0000256" key="1">
    <source>
        <dbReference type="SAM" id="MobiDB-lite"/>
    </source>
</evidence>
<dbReference type="Proteomes" id="UP001165143">
    <property type="component" value="Unassembled WGS sequence"/>
</dbReference>
<proteinExistence type="predicted"/>
<sequence>MRSPTAVEDVVEVPLQLTIDGSAHPYPTRTVPVRRRRRRPRPVVEDRPAPGPGQLDGLGTDG</sequence>
<gene>
    <name evidence="2" type="ORF">Kpho01_19590</name>
</gene>
<dbReference type="RefSeq" id="WP_033251392.1">
    <property type="nucleotide sequence ID" value="NZ_BSRX01000009.1"/>
</dbReference>
<feature type="region of interest" description="Disordered" evidence="1">
    <location>
        <begin position="20"/>
        <end position="62"/>
    </location>
</feature>
<dbReference type="AlphaFoldDB" id="A0A9W6PFD9"/>
<comment type="caution">
    <text evidence="2">The sequence shown here is derived from an EMBL/GenBank/DDBJ whole genome shotgun (WGS) entry which is preliminary data.</text>
</comment>
<evidence type="ECO:0000313" key="2">
    <source>
        <dbReference type="EMBL" id="GLW53948.1"/>
    </source>
</evidence>
<feature type="compositionally biased region" description="Basic residues" evidence="1">
    <location>
        <begin position="32"/>
        <end position="41"/>
    </location>
</feature>
<accession>A0A9W6PFD9</accession>
<evidence type="ECO:0000313" key="3">
    <source>
        <dbReference type="Proteomes" id="UP001165143"/>
    </source>
</evidence>
<name>A0A9W6PFD9_9ACTN</name>
<reference evidence="2" key="1">
    <citation type="submission" date="2023-02" db="EMBL/GenBank/DDBJ databases">
        <title>Kitasatospora phosalacinea NBRC 14362.</title>
        <authorList>
            <person name="Ichikawa N."/>
            <person name="Sato H."/>
            <person name="Tonouchi N."/>
        </authorList>
    </citation>
    <scope>NUCLEOTIDE SEQUENCE</scope>
    <source>
        <strain evidence="2">NBRC 14362</strain>
    </source>
</reference>
<protein>
    <submittedName>
        <fullName evidence="2">Uncharacterized protein</fullName>
    </submittedName>
</protein>
<dbReference type="EMBL" id="BSRX01000009">
    <property type="protein sequence ID" value="GLW53948.1"/>
    <property type="molecule type" value="Genomic_DNA"/>
</dbReference>
<organism evidence="2 3">
    <name type="scientific">Kitasatospora phosalacinea</name>
    <dbReference type="NCBI Taxonomy" id="2065"/>
    <lineage>
        <taxon>Bacteria</taxon>
        <taxon>Bacillati</taxon>
        <taxon>Actinomycetota</taxon>
        <taxon>Actinomycetes</taxon>
        <taxon>Kitasatosporales</taxon>
        <taxon>Streptomycetaceae</taxon>
        <taxon>Kitasatospora</taxon>
    </lineage>
</organism>